<evidence type="ECO:0008006" key="4">
    <source>
        <dbReference type="Google" id="ProtNLM"/>
    </source>
</evidence>
<gene>
    <name evidence="2" type="ORF">IPOD504_LOCUS14434</name>
</gene>
<evidence type="ECO:0000313" key="3">
    <source>
        <dbReference type="Proteomes" id="UP000837857"/>
    </source>
</evidence>
<accession>A0ABN8IW88</accession>
<proteinExistence type="predicted"/>
<protein>
    <recommendedName>
        <fullName evidence="4">Secreted protein</fullName>
    </recommendedName>
</protein>
<keyword evidence="3" id="KW-1185">Reference proteome</keyword>
<reference evidence="2" key="1">
    <citation type="submission" date="2022-03" db="EMBL/GenBank/DDBJ databases">
        <authorList>
            <person name="Martin H S."/>
        </authorList>
    </citation>
    <scope>NUCLEOTIDE SEQUENCE</scope>
</reference>
<feature type="non-terminal residue" evidence="2">
    <location>
        <position position="90"/>
    </location>
</feature>
<organism evidence="2 3">
    <name type="scientific">Iphiclides podalirius</name>
    <name type="common">scarce swallowtail</name>
    <dbReference type="NCBI Taxonomy" id="110791"/>
    <lineage>
        <taxon>Eukaryota</taxon>
        <taxon>Metazoa</taxon>
        <taxon>Ecdysozoa</taxon>
        <taxon>Arthropoda</taxon>
        <taxon>Hexapoda</taxon>
        <taxon>Insecta</taxon>
        <taxon>Pterygota</taxon>
        <taxon>Neoptera</taxon>
        <taxon>Endopterygota</taxon>
        <taxon>Lepidoptera</taxon>
        <taxon>Glossata</taxon>
        <taxon>Ditrysia</taxon>
        <taxon>Papilionoidea</taxon>
        <taxon>Papilionidae</taxon>
        <taxon>Papilioninae</taxon>
        <taxon>Iphiclides</taxon>
    </lineage>
</organism>
<dbReference type="EMBL" id="OW152817">
    <property type="protein sequence ID" value="CAH2068592.1"/>
    <property type="molecule type" value="Genomic_DNA"/>
</dbReference>
<sequence length="90" mass="9545">MPLRAMVGKNRYVVQGYSTVRSAAVVVAAAATECGNAAADRPSRSVTRPANRPPRAAQRDASNQSDIPLTRSVPTDDNLSCVLPTHPKCL</sequence>
<dbReference type="Proteomes" id="UP000837857">
    <property type="component" value="Chromosome 5"/>
</dbReference>
<feature type="compositionally biased region" description="Polar residues" evidence="1">
    <location>
        <begin position="60"/>
        <end position="78"/>
    </location>
</feature>
<name>A0ABN8IW88_9NEOP</name>
<evidence type="ECO:0000256" key="1">
    <source>
        <dbReference type="SAM" id="MobiDB-lite"/>
    </source>
</evidence>
<evidence type="ECO:0000313" key="2">
    <source>
        <dbReference type="EMBL" id="CAH2068592.1"/>
    </source>
</evidence>
<feature type="region of interest" description="Disordered" evidence="1">
    <location>
        <begin position="36"/>
        <end position="78"/>
    </location>
</feature>